<keyword evidence="10 12" id="KW-0472">Membrane</keyword>
<feature type="transmembrane region" description="Helical" evidence="12">
    <location>
        <begin position="185"/>
        <end position="207"/>
    </location>
</feature>
<dbReference type="InterPro" id="IPR001734">
    <property type="entry name" value="Na/solute_symporter"/>
</dbReference>
<dbReference type="EMBL" id="UINC01155936">
    <property type="protein sequence ID" value="SVD52075.1"/>
    <property type="molecule type" value="Genomic_DNA"/>
</dbReference>
<keyword evidence="9" id="KW-0406">Ion transport</keyword>
<evidence type="ECO:0000256" key="2">
    <source>
        <dbReference type="ARBA" id="ARBA00006434"/>
    </source>
</evidence>
<dbReference type="GO" id="GO:0005886">
    <property type="term" value="C:plasma membrane"/>
    <property type="evidence" value="ECO:0007669"/>
    <property type="project" value="UniProtKB-SubCell"/>
</dbReference>
<comment type="subcellular location">
    <subcellularLocation>
        <location evidence="1">Cell membrane</location>
        <topology evidence="1">Multi-pass membrane protein</topology>
    </subcellularLocation>
</comment>
<evidence type="ECO:0000313" key="13">
    <source>
        <dbReference type="EMBL" id="SVD52075.1"/>
    </source>
</evidence>
<accession>A0A382W1B3</accession>
<dbReference type="PANTHER" id="PTHR48086">
    <property type="entry name" value="SODIUM/PROLINE SYMPORTER-RELATED"/>
    <property type="match status" value="1"/>
</dbReference>
<keyword evidence="4" id="KW-1003">Cell membrane</keyword>
<feature type="transmembrane region" description="Helical" evidence="12">
    <location>
        <begin position="76"/>
        <end position="95"/>
    </location>
</feature>
<feature type="transmembrane region" description="Helical" evidence="12">
    <location>
        <begin position="157"/>
        <end position="178"/>
    </location>
</feature>
<dbReference type="InterPro" id="IPR038377">
    <property type="entry name" value="Na/Glc_symporter_sf"/>
</dbReference>
<evidence type="ECO:0000256" key="1">
    <source>
        <dbReference type="ARBA" id="ARBA00004651"/>
    </source>
</evidence>
<evidence type="ECO:0000256" key="10">
    <source>
        <dbReference type="ARBA" id="ARBA00023136"/>
    </source>
</evidence>
<keyword evidence="8" id="KW-0915">Sodium</keyword>
<evidence type="ECO:0000256" key="5">
    <source>
        <dbReference type="ARBA" id="ARBA00022692"/>
    </source>
</evidence>
<sequence>MNIDATILSVVVVYYLIVLSIGAAAYRKSTDTAEDYFLGGRVARSLVLFMALFGTNITPFLIMGISGLSYHGGVGVFGYTAVLAAFLIPITYYTIGYPAWIAAKVTGSVTPAELFSRRFNSPNFGRLLFLAYFIYTLPYMSTGVVGVGLAVDVLTQQAVSFEVAAAGIIIITIAYTSLGGMRATMWTNVFQGLVFGGFLFLAFMVIGSDLGGPVEIMRQLAQRYPELMSTGNTPPFHIQGWISWGIAMGVTVIAFPHLLVRVFAA</sequence>
<dbReference type="PANTHER" id="PTHR48086:SF3">
    <property type="entry name" value="SODIUM_PROLINE SYMPORTER"/>
    <property type="match status" value="1"/>
</dbReference>
<feature type="non-terminal residue" evidence="13">
    <location>
        <position position="265"/>
    </location>
</feature>
<keyword evidence="3" id="KW-0813">Transport</keyword>
<dbReference type="InterPro" id="IPR050277">
    <property type="entry name" value="Sodium:Solute_Symporter"/>
</dbReference>
<dbReference type="GO" id="GO:0005298">
    <property type="term" value="F:proline:sodium symporter activity"/>
    <property type="evidence" value="ECO:0007669"/>
    <property type="project" value="TreeGrafter"/>
</dbReference>
<evidence type="ECO:0000256" key="3">
    <source>
        <dbReference type="ARBA" id="ARBA00022448"/>
    </source>
</evidence>
<feature type="transmembrane region" description="Helical" evidence="12">
    <location>
        <begin position="6"/>
        <end position="26"/>
    </location>
</feature>
<evidence type="ECO:0000256" key="4">
    <source>
        <dbReference type="ARBA" id="ARBA00022475"/>
    </source>
</evidence>
<reference evidence="13" key="1">
    <citation type="submission" date="2018-05" db="EMBL/GenBank/DDBJ databases">
        <authorList>
            <person name="Lanie J.A."/>
            <person name="Ng W.-L."/>
            <person name="Kazmierczak K.M."/>
            <person name="Andrzejewski T.M."/>
            <person name="Davidsen T.M."/>
            <person name="Wayne K.J."/>
            <person name="Tettelin H."/>
            <person name="Glass J.I."/>
            <person name="Rusch D."/>
            <person name="Podicherti R."/>
            <person name="Tsui H.-C.T."/>
            <person name="Winkler M.E."/>
        </authorList>
    </citation>
    <scope>NUCLEOTIDE SEQUENCE</scope>
</reference>
<evidence type="ECO:0000256" key="8">
    <source>
        <dbReference type="ARBA" id="ARBA00023053"/>
    </source>
</evidence>
<dbReference type="GO" id="GO:0015824">
    <property type="term" value="P:proline transport"/>
    <property type="evidence" value="ECO:0007669"/>
    <property type="project" value="TreeGrafter"/>
</dbReference>
<evidence type="ECO:0000256" key="11">
    <source>
        <dbReference type="ARBA" id="ARBA00023201"/>
    </source>
</evidence>
<proteinExistence type="inferred from homology"/>
<dbReference type="AlphaFoldDB" id="A0A382W1B3"/>
<evidence type="ECO:0000256" key="7">
    <source>
        <dbReference type="ARBA" id="ARBA00022989"/>
    </source>
</evidence>
<evidence type="ECO:0000256" key="6">
    <source>
        <dbReference type="ARBA" id="ARBA00022847"/>
    </source>
</evidence>
<dbReference type="PROSITE" id="PS50283">
    <property type="entry name" value="NA_SOLUT_SYMP_3"/>
    <property type="match status" value="1"/>
</dbReference>
<organism evidence="13">
    <name type="scientific">marine metagenome</name>
    <dbReference type="NCBI Taxonomy" id="408172"/>
    <lineage>
        <taxon>unclassified sequences</taxon>
        <taxon>metagenomes</taxon>
        <taxon>ecological metagenomes</taxon>
    </lineage>
</organism>
<dbReference type="GO" id="GO:0015193">
    <property type="term" value="F:L-proline transmembrane transporter activity"/>
    <property type="evidence" value="ECO:0007669"/>
    <property type="project" value="TreeGrafter"/>
</dbReference>
<comment type="similarity">
    <text evidence="2">Belongs to the sodium:solute symporter (SSF) (TC 2.A.21) family.</text>
</comment>
<feature type="transmembrane region" description="Helical" evidence="12">
    <location>
        <begin position="127"/>
        <end position="151"/>
    </location>
</feature>
<dbReference type="Pfam" id="PF00474">
    <property type="entry name" value="SSF"/>
    <property type="match status" value="1"/>
</dbReference>
<keyword evidence="7 12" id="KW-1133">Transmembrane helix</keyword>
<keyword evidence="11" id="KW-0739">Sodium transport</keyword>
<evidence type="ECO:0000256" key="9">
    <source>
        <dbReference type="ARBA" id="ARBA00023065"/>
    </source>
</evidence>
<evidence type="ECO:0008006" key="14">
    <source>
        <dbReference type="Google" id="ProtNLM"/>
    </source>
</evidence>
<name>A0A382W1B3_9ZZZZ</name>
<feature type="transmembrane region" description="Helical" evidence="12">
    <location>
        <begin position="46"/>
        <end position="70"/>
    </location>
</feature>
<evidence type="ECO:0000256" key="12">
    <source>
        <dbReference type="SAM" id="Phobius"/>
    </source>
</evidence>
<protein>
    <recommendedName>
        <fullName evidence="14">Sodium:solute symporter family protein</fullName>
    </recommendedName>
</protein>
<gene>
    <name evidence="13" type="ORF">METZ01_LOCUS404929</name>
</gene>
<feature type="transmembrane region" description="Helical" evidence="12">
    <location>
        <begin position="241"/>
        <end position="264"/>
    </location>
</feature>
<keyword evidence="5 12" id="KW-0812">Transmembrane</keyword>
<dbReference type="Gene3D" id="1.20.1730.10">
    <property type="entry name" value="Sodium/glucose cotransporter"/>
    <property type="match status" value="1"/>
</dbReference>
<keyword evidence="6" id="KW-0769">Symport</keyword>